<protein>
    <submittedName>
        <fullName evidence="1">Uncharacterized protein</fullName>
    </submittedName>
</protein>
<dbReference type="Proteomes" id="UP001470230">
    <property type="component" value="Unassembled WGS sequence"/>
</dbReference>
<dbReference type="EMBL" id="JAPFFF010000001">
    <property type="protein sequence ID" value="KAK8898613.1"/>
    <property type="molecule type" value="Genomic_DNA"/>
</dbReference>
<reference evidence="1 2" key="1">
    <citation type="submission" date="2024-04" db="EMBL/GenBank/DDBJ databases">
        <title>Tritrichomonas musculus Genome.</title>
        <authorList>
            <person name="Alves-Ferreira E."/>
            <person name="Grigg M."/>
            <person name="Lorenzi H."/>
            <person name="Galac M."/>
        </authorList>
    </citation>
    <scope>NUCLEOTIDE SEQUENCE [LARGE SCALE GENOMIC DNA]</scope>
    <source>
        <strain evidence="1 2">EAF2021</strain>
    </source>
</reference>
<gene>
    <name evidence="1" type="ORF">M9Y10_000905</name>
</gene>
<comment type="caution">
    <text evidence="1">The sequence shown here is derived from an EMBL/GenBank/DDBJ whole genome shotgun (WGS) entry which is preliminary data.</text>
</comment>
<evidence type="ECO:0000313" key="2">
    <source>
        <dbReference type="Proteomes" id="UP001470230"/>
    </source>
</evidence>
<sequence>MTINSQIKQFNEKLRHSYRKIINDVKKRSRDPLNSDKCDCGEASLYSALFRCDIPYAYCNYLGKEFPQIPDVELELSKQFNELVPDIQEDKYKRKEMEHNYIIKIIVNTKLKPKSQ</sequence>
<name>A0ABR2L5I1_9EUKA</name>
<evidence type="ECO:0000313" key="1">
    <source>
        <dbReference type="EMBL" id="KAK8898613.1"/>
    </source>
</evidence>
<keyword evidence="2" id="KW-1185">Reference proteome</keyword>
<accession>A0ABR2L5I1</accession>
<organism evidence="1 2">
    <name type="scientific">Tritrichomonas musculus</name>
    <dbReference type="NCBI Taxonomy" id="1915356"/>
    <lineage>
        <taxon>Eukaryota</taxon>
        <taxon>Metamonada</taxon>
        <taxon>Parabasalia</taxon>
        <taxon>Tritrichomonadida</taxon>
        <taxon>Tritrichomonadidae</taxon>
        <taxon>Tritrichomonas</taxon>
    </lineage>
</organism>
<proteinExistence type="predicted"/>